<evidence type="ECO:0000313" key="2">
    <source>
        <dbReference type="EMBL" id="RIB04576.1"/>
    </source>
</evidence>
<dbReference type="OrthoDB" id="10254720at2759"/>
<proteinExistence type="predicted"/>
<evidence type="ECO:0000313" key="3">
    <source>
        <dbReference type="Proteomes" id="UP000266673"/>
    </source>
</evidence>
<reference evidence="2 3" key="1">
    <citation type="submission" date="2018-06" db="EMBL/GenBank/DDBJ databases">
        <title>Comparative genomics reveals the genomic features of Rhizophagus irregularis, R. cerebriforme, R. diaphanum and Gigaspora rosea, and their symbiotic lifestyle signature.</title>
        <authorList>
            <person name="Morin E."/>
            <person name="San Clemente H."/>
            <person name="Chen E.C.H."/>
            <person name="De La Providencia I."/>
            <person name="Hainaut M."/>
            <person name="Kuo A."/>
            <person name="Kohler A."/>
            <person name="Murat C."/>
            <person name="Tang N."/>
            <person name="Roy S."/>
            <person name="Loubradou J."/>
            <person name="Henrissat B."/>
            <person name="Grigoriev I.V."/>
            <person name="Corradi N."/>
            <person name="Roux C."/>
            <person name="Martin F.M."/>
        </authorList>
    </citation>
    <scope>NUCLEOTIDE SEQUENCE [LARGE SCALE GENOMIC DNA]</scope>
    <source>
        <strain evidence="2 3">DAOM 194757</strain>
    </source>
</reference>
<name>A0A397UBQ7_9GLOM</name>
<dbReference type="EMBL" id="QKWP01002152">
    <property type="protein sequence ID" value="RIB04576.1"/>
    <property type="molecule type" value="Genomic_DNA"/>
</dbReference>
<dbReference type="STRING" id="44941.A0A397UBQ7"/>
<dbReference type="AlphaFoldDB" id="A0A397UBQ7"/>
<dbReference type="GO" id="GO:0097320">
    <property type="term" value="P:plasma membrane tubulation"/>
    <property type="evidence" value="ECO:0007669"/>
    <property type="project" value="TreeGrafter"/>
</dbReference>
<dbReference type="InterPro" id="IPR019497">
    <property type="entry name" value="Sorting_nexin_WASP-bd-dom"/>
</dbReference>
<comment type="caution">
    <text evidence="2">The sequence shown here is derived from an EMBL/GenBank/DDBJ whole genome shotgun (WGS) entry which is preliminary data.</text>
</comment>
<dbReference type="Gene3D" id="1.20.1270.60">
    <property type="entry name" value="Arfaptin homology (AH) domain/BAR domain"/>
    <property type="match status" value="1"/>
</dbReference>
<organism evidence="2 3">
    <name type="scientific">Gigaspora rosea</name>
    <dbReference type="NCBI Taxonomy" id="44941"/>
    <lineage>
        <taxon>Eukaryota</taxon>
        <taxon>Fungi</taxon>
        <taxon>Fungi incertae sedis</taxon>
        <taxon>Mucoromycota</taxon>
        <taxon>Glomeromycotina</taxon>
        <taxon>Glomeromycetes</taxon>
        <taxon>Diversisporales</taxon>
        <taxon>Gigasporaceae</taxon>
        <taxon>Gigaspora</taxon>
    </lineage>
</organism>
<keyword evidence="3" id="KW-1185">Reference proteome</keyword>
<dbReference type="PANTHER" id="PTHR45827:SF1">
    <property type="entry name" value="SORTING NEXIN"/>
    <property type="match status" value="1"/>
</dbReference>
<dbReference type="GO" id="GO:0006897">
    <property type="term" value="P:endocytosis"/>
    <property type="evidence" value="ECO:0007669"/>
    <property type="project" value="TreeGrafter"/>
</dbReference>
<dbReference type="GO" id="GO:0031410">
    <property type="term" value="C:cytoplasmic vesicle"/>
    <property type="evidence" value="ECO:0007669"/>
    <property type="project" value="TreeGrafter"/>
</dbReference>
<protein>
    <recommendedName>
        <fullName evidence="1">Sorting nexin protein WASP-binding domain-containing protein</fullName>
    </recommendedName>
</protein>
<dbReference type="GO" id="GO:0016197">
    <property type="term" value="P:endosomal transport"/>
    <property type="evidence" value="ECO:0007669"/>
    <property type="project" value="TreeGrafter"/>
</dbReference>
<dbReference type="Pfam" id="PF10456">
    <property type="entry name" value="BAR_3_WASP_bdg"/>
    <property type="match status" value="1"/>
</dbReference>
<dbReference type="GO" id="GO:0005886">
    <property type="term" value="C:plasma membrane"/>
    <property type="evidence" value="ECO:0007669"/>
    <property type="project" value="TreeGrafter"/>
</dbReference>
<dbReference type="Proteomes" id="UP000266673">
    <property type="component" value="Unassembled WGS sequence"/>
</dbReference>
<accession>A0A397UBQ7</accession>
<feature type="domain" description="Sorting nexin protein WASP-binding" evidence="1">
    <location>
        <begin position="42"/>
        <end position="168"/>
    </location>
</feature>
<sequence>MQHQYRRVSYALLRLITGHDTGENNDSVNDEGAWCWRDGCKACLSLTKALQSTVESMQAVADMYKSHINDMCIPWIENFNEYSYPSRSYEPLIDMHMGTHRKFKEVSEENISKDPEYDMDAETIRSRCDTVFNVTLAEVDRIHDERVQDFQENTKQYLDGQIELYEKVLFI</sequence>
<gene>
    <name evidence="2" type="ORF">C2G38_670063</name>
</gene>
<dbReference type="GO" id="GO:0035091">
    <property type="term" value="F:phosphatidylinositol binding"/>
    <property type="evidence" value="ECO:0007669"/>
    <property type="project" value="TreeGrafter"/>
</dbReference>
<dbReference type="PANTHER" id="PTHR45827">
    <property type="entry name" value="SORTING NEXIN"/>
    <property type="match status" value="1"/>
</dbReference>
<dbReference type="InterPro" id="IPR027267">
    <property type="entry name" value="AH/BAR_dom_sf"/>
</dbReference>
<evidence type="ECO:0000259" key="1">
    <source>
        <dbReference type="Pfam" id="PF10456"/>
    </source>
</evidence>